<evidence type="ECO:0000256" key="1">
    <source>
        <dbReference type="SAM" id="Phobius"/>
    </source>
</evidence>
<gene>
    <name evidence="2" type="ORF">CBF29_01030</name>
</gene>
<comment type="caution">
    <text evidence="2">The sequence shown here is derived from an EMBL/GenBank/DDBJ whole genome shotgun (WGS) entry which is preliminary data.</text>
</comment>
<feature type="transmembrane region" description="Helical" evidence="1">
    <location>
        <begin position="7"/>
        <end position="27"/>
    </location>
</feature>
<name>A0A430B5V9_9ENTE</name>
<keyword evidence="1" id="KW-1133">Transmembrane helix</keyword>
<protein>
    <submittedName>
        <fullName evidence="2">Uncharacterized protein</fullName>
    </submittedName>
</protein>
<dbReference type="EMBL" id="NGKA01000001">
    <property type="protein sequence ID" value="RSU15688.1"/>
    <property type="molecule type" value="Genomic_DNA"/>
</dbReference>
<keyword evidence="1" id="KW-0812">Transmembrane</keyword>
<dbReference type="AlphaFoldDB" id="A0A430B5V9"/>
<evidence type="ECO:0000313" key="2">
    <source>
        <dbReference type="EMBL" id="RSU15688.1"/>
    </source>
</evidence>
<feature type="transmembrane region" description="Helical" evidence="1">
    <location>
        <begin position="39"/>
        <end position="60"/>
    </location>
</feature>
<proteinExistence type="predicted"/>
<evidence type="ECO:0000313" key="3">
    <source>
        <dbReference type="Proteomes" id="UP000287605"/>
    </source>
</evidence>
<reference evidence="2 3" key="1">
    <citation type="submission" date="2017-05" db="EMBL/GenBank/DDBJ databases">
        <title>Vagococcus spp. assemblies.</title>
        <authorList>
            <person name="Gulvik C.A."/>
        </authorList>
    </citation>
    <scope>NUCLEOTIDE SEQUENCE [LARGE SCALE GENOMIC DNA]</scope>
    <source>
        <strain evidence="2 3">CCUG 51432</strain>
    </source>
</reference>
<accession>A0A430B5V9</accession>
<sequence>MKKVITIPRVLLVVSILLAIPYFYFLYTDLLYLRYLYLPLSRGIFYIGNLLVFTFSIINYRKTKIGSYKLPLYFSLVIMLFLPVRVLLFFLAILFYRP</sequence>
<keyword evidence="1" id="KW-0472">Membrane</keyword>
<dbReference type="RefSeq" id="WP_126806354.1">
    <property type="nucleotide sequence ID" value="NZ_NGKA01000001.1"/>
</dbReference>
<dbReference type="Proteomes" id="UP000287605">
    <property type="component" value="Unassembled WGS sequence"/>
</dbReference>
<keyword evidence="3" id="KW-1185">Reference proteome</keyword>
<organism evidence="2 3">
    <name type="scientific">Vagococcus elongatus</name>
    <dbReference type="NCBI Taxonomy" id="180344"/>
    <lineage>
        <taxon>Bacteria</taxon>
        <taxon>Bacillati</taxon>
        <taxon>Bacillota</taxon>
        <taxon>Bacilli</taxon>
        <taxon>Lactobacillales</taxon>
        <taxon>Enterococcaceae</taxon>
        <taxon>Vagococcus</taxon>
    </lineage>
</organism>
<feature type="transmembrane region" description="Helical" evidence="1">
    <location>
        <begin position="72"/>
        <end position="96"/>
    </location>
</feature>